<dbReference type="InterPro" id="IPR017871">
    <property type="entry name" value="ABC_transporter-like_CS"/>
</dbReference>
<dbReference type="SUPFAM" id="SSF52540">
    <property type="entry name" value="P-loop containing nucleoside triphosphate hydrolases"/>
    <property type="match status" value="1"/>
</dbReference>
<evidence type="ECO:0000256" key="2">
    <source>
        <dbReference type="ARBA" id="ARBA00022741"/>
    </source>
</evidence>
<dbReference type="RefSeq" id="WP_282767025.1">
    <property type="nucleotide sequence ID" value="NZ_JASCTH010000048.1"/>
</dbReference>
<reference evidence="5 6" key="1">
    <citation type="submission" date="2023-05" db="EMBL/GenBank/DDBJ databases">
        <title>Actinoplanes sp. NEAU-A12 genome sequencing.</title>
        <authorList>
            <person name="Wang Z.-S."/>
        </authorList>
    </citation>
    <scope>NUCLEOTIDE SEQUENCE [LARGE SCALE GENOMIC DNA]</scope>
    <source>
        <strain evidence="5 6">NEAU-A12</strain>
    </source>
</reference>
<accession>A0ABT6X0P9</accession>
<evidence type="ECO:0000256" key="3">
    <source>
        <dbReference type="ARBA" id="ARBA00022840"/>
    </source>
</evidence>
<dbReference type="Gene3D" id="3.40.50.300">
    <property type="entry name" value="P-loop containing nucleotide triphosphate hydrolases"/>
    <property type="match status" value="1"/>
</dbReference>
<feature type="domain" description="ABC transporter" evidence="4">
    <location>
        <begin position="6"/>
        <end position="230"/>
    </location>
</feature>
<dbReference type="PANTHER" id="PTHR24220">
    <property type="entry name" value="IMPORT ATP-BINDING PROTEIN"/>
    <property type="match status" value="1"/>
</dbReference>
<evidence type="ECO:0000259" key="4">
    <source>
        <dbReference type="PROSITE" id="PS50893"/>
    </source>
</evidence>
<dbReference type="InterPro" id="IPR003439">
    <property type="entry name" value="ABC_transporter-like_ATP-bd"/>
</dbReference>
<name>A0ABT6X0P9_9ACTN</name>
<proteinExistence type="predicted"/>
<dbReference type="PROSITE" id="PS50893">
    <property type="entry name" value="ABC_TRANSPORTER_2"/>
    <property type="match status" value="1"/>
</dbReference>
<keyword evidence="2" id="KW-0547">Nucleotide-binding</keyword>
<gene>
    <name evidence="5" type="ORF">QLQ12_43950</name>
</gene>
<evidence type="ECO:0000256" key="1">
    <source>
        <dbReference type="ARBA" id="ARBA00022448"/>
    </source>
</evidence>
<keyword evidence="1" id="KW-0813">Transport</keyword>
<dbReference type="CDD" id="cd03255">
    <property type="entry name" value="ABC_MJ0796_LolCDE_FtsE"/>
    <property type="match status" value="1"/>
</dbReference>
<dbReference type="PROSITE" id="PS00211">
    <property type="entry name" value="ABC_TRANSPORTER_1"/>
    <property type="match status" value="1"/>
</dbReference>
<dbReference type="PANTHER" id="PTHR24220:SF86">
    <property type="entry name" value="ABC TRANSPORTER ABCH.1"/>
    <property type="match status" value="1"/>
</dbReference>
<keyword evidence="3 5" id="KW-0067">ATP-binding</keyword>
<dbReference type="EMBL" id="JASCTH010000048">
    <property type="protein sequence ID" value="MDI6105558.1"/>
    <property type="molecule type" value="Genomic_DNA"/>
</dbReference>
<dbReference type="InterPro" id="IPR017911">
    <property type="entry name" value="MacB-like_ATP-bd"/>
</dbReference>
<evidence type="ECO:0000313" key="6">
    <source>
        <dbReference type="Proteomes" id="UP001241758"/>
    </source>
</evidence>
<dbReference type="InterPro" id="IPR027417">
    <property type="entry name" value="P-loop_NTPase"/>
</dbReference>
<dbReference type="GO" id="GO:0005524">
    <property type="term" value="F:ATP binding"/>
    <property type="evidence" value="ECO:0007669"/>
    <property type="project" value="UniProtKB-KW"/>
</dbReference>
<sequence length="230" mass="24227">MSGQAVRLDGVSKTYPGGVHAVRDVSLSIGHGELAGIVGPSGSGKSTMLHLLGTLDRPSAGTVEIDGYDVAALSDRALSALRARRIGFVFQQFHLNHGRSAVDNVADGLLYCGVPLRRRRARAEEALARVGLAERAGHRPHQLSGGEQQRVAIARAVLGEPALLLADEPTGNLDSVAGAGVLRLLHELHAAGTTVVLITHDTDIAASLPRQIRMRDGQLSGDRQDQGGQR</sequence>
<dbReference type="Pfam" id="PF00005">
    <property type="entry name" value="ABC_tran"/>
    <property type="match status" value="1"/>
</dbReference>
<dbReference type="SMART" id="SM00382">
    <property type="entry name" value="AAA"/>
    <property type="match status" value="1"/>
</dbReference>
<dbReference type="Proteomes" id="UP001241758">
    <property type="component" value="Unassembled WGS sequence"/>
</dbReference>
<protein>
    <submittedName>
        <fullName evidence="5">ABC transporter ATP-binding protein</fullName>
    </submittedName>
</protein>
<evidence type="ECO:0000313" key="5">
    <source>
        <dbReference type="EMBL" id="MDI6105558.1"/>
    </source>
</evidence>
<comment type="caution">
    <text evidence="5">The sequence shown here is derived from an EMBL/GenBank/DDBJ whole genome shotgun (WGS) entry which is preliminary data.</text>
</comment>
<keyword evidence="6" id="KW-1185">Reference proteome</keyword>
<organism evidence="5 6">
    <name type="scientific">Actinoplanes sandaracinus</name>
    <dbReference type="NCBI Taxonomy" id="3045177"/>
    <lineage>
        <taxon>Bacteria</taxon>
        <taxon>Bacillati</taxon>
        <taxon>Actinomycetota</taxon>
        <taxon>Actinomycetes</taxon>
        <taxon>Micromonosporales</taxon>
        <taxon>Micromonosporaceae</taxon>
        <taxon>Actinoplanes</taxon>
    </lineage>
</organism>
<dbReference type="InterPro" id="IPR015854">
    <property type="entry name" value="ABC_transpr_LolD-like"/>
</dbReference>
<dbReference type="InterPro" id="IPR003593">
    <property type="entry name" value="AAA+_ATPase"/>
</dbReference>